<dbReference type="Pfam" id="PF15974">
    <property type="entry name" value="Cadherin_tail"/>
    <property type="match status" value="1"/>
</dbReference>
<evidence type="ECO:0000256" key="12">
    <source>
        <dbReference type="PROSITE-ProRule" id="PRU00043"/>
    </source>
</evidence>
<feature type="domain" description="Cadherin" evidence="15">
    <location>
        <begin position="132"/>
        <end position="240"/>
    </location>
</feature>
<dbReference type="Gene3D" id="2.60.40.60">
    <property type="entry name" value="Cadherins"/>
    <property type="match status" value="6"/>
</dbReference>
<keyword evidence="16" id="KW-1185">Reference proteome</keyword>
<evidence type="ECO:0000256" key="13">
    <source>
        <dbReference type="SAM" id="MobiDB-lite"/>
    </source>
</evidence>
<feature type="region of interest" description="Disordered" evidence="13">
    <location>
        <begin position="907"/>
        <end position="939"/>
    </location>
</feature>
<evidence type="ECO:0000313" key="16">
    <source>
        <dbReference type="Proteomes" id="UP001652622"/>
    </source>
</evidence>
<name>A0ABM3Z372_PANGU</name>
<feature type="domain" description="Cadherin" evidence="15">
    <location>
        <begin position="353"/>
        <end position="450"/>
    </location>
</feature>
<evidence type="ECO:0000259" key="15">
    <source>
        <dbReference type="PROSITE" id="PS50268"/>
    </source>
</evidence>
<feature type="transmembrane region" description="Helical" evidence="14">
    <location>
        <begin position="686"/>
        <end position="711"/>
    </location>
</feature>
<evidence type="ECO:0000256" key="2">
    <source>
        <dbReference type="ARBA" id="ARBA00004251"/>
    </source>
</evidence>
<dbReference type="PANTHER" id="PTHR24028:SF234">
    <property type="entry name" value="PROTOCADHERIN GAMMA-A3"/>
    <property type="match status" value="1"/>
</dbReference>
<dbReference type="RefSeq" id="XP_060542817.1">
    <property type="nucleotide sequence ID" value="XM_060686834.1"/>
</dbReference>
<dbReference type="GeneID" id="117660100"/>
<evidence type="ECO:0000313" key="18">
    <source>
        <dbReference type="RefSeq" id="XP_060542817.1"/>
    </source>
</evidence>
<protein>
    <submittedName>
        <fullName evidence="17 18">Protocadherin gamma-A6-like isoform X10</fullName>
    </submittedName>
</protein>
<dbReference type="Pfam" id="PF16492">
    <property type="entry name" value="Cadherin_C_2"/>
    <property type="match status" value="1"/>
</dbReference>
<evidence type="ECO:0000313" key="17">
    <source>
        <dbReference type="RefSeq" id="XP_060542589.1"/>
    </source>
</evidence>
<dbReference type="InterPro" id="IPR002126">
    <property type="entry name" value="Cadherin-like_dom"/>
</dbReference>
<dbReference type="RefSeq" id="XP_060542589.1">
    <property type="nucleotide sequence ID" value="XM_060686606.1"/>
</dbReference>
<feature type="compositionally biased region" description="Basic residues" evidence="13">
    <location>
        <begin position="929"/>
        <end position="939"/>
    </location>
</feature>
<evidence type="ECO:0000256" key="5">
    <source>
        <dbReference type="ARBA" id="ARBA00022729"/>
    </source>
</evidence>
<dbReference type="PROSITE" id="PS50268">
    <property type="entry name" value="CADHERIN_2"/>
    <property type="match status" value="6"/>
</dbReference>
<evidence type="ECO:0000256" key="3">
    <source>
        <dbReference type="ARBA" id="ARBA00022475"/>
    </source>
</evidence>
<feature type="domain" description="Cadherin" evidence="15">
    <location>
        <begin position="24"/>
        <end position="131"/>
    </location>
</feature>
<accession>A0ABM3Z372</accession>
<feature type="region of interest" description="Disordered" evidence="13">
    <location>
        <begin position="808"/>
        <end position="839"/>
    </location>
</feature>
<keyword evidence="10 14" id="KW-0472">Membrane</keyword>
<evidence type="ECO:0000256" key="7">
    <source>
        <dbReference type="ARBA" id="ARBA00022837"/>
    </source>
</evidence>
<dbReference type="Proteomes" id="UP001652622">
    <property type="component" value="Unplaced"/>
</dbReference>
<keyword evidence="4 14" id="KW-0812">Transmembrane</keyword>
<gene>
    <name evidence="18" type="primary">LOC117660100</name>
    <name evidence="17" type="synonym">LOC117656325</name>
</gene>
<dbReference type="PANTHER" id="PTHR24028">
    <property type="entry name" value="CADHERIN-87A"/>
    <property type="match status" value="1"/>
</dbReference>
<dbReference type="Pfam" id="PF00028">
    <property type="entry name" value="Cadherin"/>
    <property type="match status" value="5"/>
</dbReference>
<reference evidence="17 18" key="1">
    <citation type="submission" date="2025-05" db="UniProtKB">
        <authorList>
            <consortium name="RefSeq"/>
        </authorList>
    </citation>
    <scope>IDENTIFICATION</scope>
    <source>
        <tissue evidence="17 18">Blood</tissue>
    </source>
</reference>
<keyword evidence="5" id="KW-0732">Signal</keyword>
<dbReference type="PRINTS" id="PR00205">
    <property type="entry name" value="CADHERIN"/>
</dbReference>
<proteinExistence type="predicted"/>
<dbReference type="InterPro" id="IPR020894">
    <property type="entry name" value="Cadherin_CS"/>
</dbReference>
<dbReference type="SMART" id="SM00112">
    <property type="entry name" value="CA"/>
    <property type="match status" value="6"/>
</dbReference>
<dbReference type="PROSITE" id="PS00232">
    <property type="entry name" value="CADHERIN_1"/>
    <property type="match status" value="3"/>
</dbReference>
<dbReference type="InterPro" id="IPR032455">
    <property type="entry name" value="Cadherin_C"/>
</dbReference>
<feature type="domain" description="Cadherin" evidence="15">
    <location>
        <begin position="451"/>
        <end position="560"/>
    </location>
</feature>
<evidence type="ECO:0000256" key="14">
    <source>
        <dbReference type="SAM" id="Phobius"/>
    </source>
</evidence>
<dbReference type="SUPFAM" id="SSF49313">
    <property type="entry name" value="Cadherin-like"/>
    <property type="match status" value="6"/>
</dbReference>
<evidence type="ECO:0000256" key="9">
    <source>
        <dbReference type="ARBA" id="ARBA00022989"/>
    </source>
</evidence>
<keyword evidence="3" id="KW-1003">Cell membrane</keyword>
<evidence type="ECO:0000256" key="6">
    <source>
        <dbReference type="ARBA" id="ARBA00022737"/>
    </source>
</evidence>
<comment type="subcellular location">
    <subcellularLocation>
        <location evidence="2">Cell membrane</location>
        <topology evidence="2">Single-pass type I membrane protein</topology>
    </subcellularLocation>
</comment>
<keyword evidence="9 14" id="KW-1133">Transmembrane helix</keyword>
<sequence>MEKRSYREGILLQCLIMVNSWKIISGQLHYSIPEEVRKGTIVGNVVKDLGIDGTQPFNHGLRIISNSGTIQYFELNSNSGHLQTCERIDREEICGTGKKCILKFQILAESKLKLYVTEIEIVDINDNAPSFLSIRWELKISEISIPGSKFFLPEAQDPDLGMNSIQHYKLTASNHFSLEMQSSQNDVKSTKLVLEKSLDREEQSVYDFILTAFDAGEPIRSGTLQIHIFVLDANDNVPVFSQHLYEVNVKENMPKGSIVATVMAIDMDEGINGEVKYYFQKITKKGSQIFMINSTSGEIILVGSLDFETSSTYEFEVQAMDGGGLSDRTKVVILVTDLNDNAPELAMTFVINSVPENSPAGTVIAILNAQDRDSGDNGEVKCSIPSNLPFWLKKTMESFYSLETDKALDREQLPTYSITVTAVDNGAPPLSTSVVISLQVLDTNDNPPQFLESKYTSYLLENNPKGASAFSLKASDPDWEENARITYSIIDSQMRDSPLSSYLSINSETGTVYALSSLDYEEIQEIQFQVKAQDGGSPSLSSNVSVTLFILDQNDNVPEILYPSPPADGSTGIELAPRSSEPGYLVTKVVAIDADSGQNSWLSYQLIKATEPGLFTMGLHTGEIRTARLFLEKDALKQILVVLVKDNGQPPLSASVTLTVVLADNIPEILSDLSNISAPVDPQSDLTFYLVIGVVFVSCLFFTFLLVLLAIRLYRWKNLKLLESESVHFSGVPVSQFVGMDGVRAFLQSYCHTISLTRDSRKSHCNFHEENCSNTLTNQPLTCGVSDPILACGDLSLKNDEQIVVKQAQPNTDWRFSQAQRPGTSGSQNGDENGTWPNNQFDTEMLQAMILASANEAAAAAAANPDGNSTLGGGATAGTMGLSTRYGPQFTLQHVPDYRQNVYIPGSTATLSNSAGKRDGKPAASGGGNKKKSGKKEKK</sequence>
<dbReference type="InterPro" id="IPR015919">
    <property type="entry name" value="Cadherin-like_sf"/>
</dbReference>
<feature type="domain" description="Cadherin" evidence="15">
    <location>
        <begin position="241"/>
        <end position="345"/>
    </location>
</feature>
<keyword evidence="11" id="KW-0325">Glycoprotein</keyword>
<dbReference type="InterPro" id="IPR050174">
    <property type="entry name" value="Protocadherin/Cadherin-CA"/>
</dbReference>
<evidence type="ECO:0000256" key="8">
    <source>
        <dbReference type="ARBA" id="ARBA00022889"/>
    </source>
</evidence>
<evidence type="ECO:0000256" key="11">
    <source>
        <dbReference type="ARBA" id="ARBA00023180"/>
    </source>
</evidence>
<evidence type="ECO:0000256" key="4">
    <source>
        <dbReference type="ARBA" id="ARBA00022692"/>
    </source>
</evidence>
<dbReference type="InterPro" id="IPR013164">
    <property type="entry name" value="Cadherin_N"/>
</dbReference>
<keyword evidence="6" id="KW-0677">Repeat</keyword>
<keyword evidence="8" id="KW-0130">Cell adhesion</keyword>
<keyword evidence="7 12" id="KW-0106">Calcium</keyword>
<dbReference type="CDD" id="cd11304">
    <property type="entry name" value="Cadherin_repeat"/>
    <property type="match status" value="6"/>
</dbReference>
<comment type="function">
    <text evidence="1">Potential calcium-dependent cell-adhesion protein. May be involved in the establishment and maintenance of specific neuronal connections in the brain.</text>
</comment>
<evidence type="ECO:0000256" key="10">
    <source>
        <dbReference type="ARBA" id="ARBA00023136"/>
    </source>
</evidence>
<organism evidence="16 18">
    <name type="scientific">Pantherophis guttatus</name>
    <name type="common">Corn snake</name>
    <name type="synonym">Elaphe guttata</name>
    <dbReference type="NCBI Taxonomy" id="94885"/>
    <lineage>
        <taxon>Eukaryota</taxon>
        <taxon>Metazoa</taxon>
        <taxon>Chordata</taxon>
        <taxon>Craniata</taxon>
        <taxon>Vertebrata</taxon>
        <taxon>Euteleostomi</taxon>
        <taxon>Lepidosauria</taxon>
        <taxon>Squamata</taxon>
        <taxon>Bifurcata</taxon>
        <taxon>Unidentata</taxon>
        <taxon>Episquamata</taxon>
        <taxon>Toxicofera</taxon>
        <taxon>Serpentes</taxon>
        <taxon>Colubroidea</taxon>
        <taxon>Colubridae</taxon>
        <taxon>Colubrinae</taxon>
        <taxon>Pantherophis</taxon>
    </lineage>
</organism>
<evidence type="ECO:0000256" key="1">
    <source>
        <dbReference type="ARBA" id="ARBA00003436"/>
    </source>
</evidence>
<feature type="domain" description="Cadherin" evidence="15">
    <location>
        <begin position="577"/>
        <end position="681"/>
    </location>
</feature>
<dbReference type="InterPro" id="IPR031904">
    <property type="entry name" value="Cadherin_CBD"/>
</dbReference>
<dbReference type="Pfam" id="PF08266">
    <property type="entry name" value="Cadherin_2"/>
    <property type="match status" value="1"/>
</dbReference>